<dbReference type="RefSeq" id="WP_380230356.1">
    <property type="nucleotide sequence ID" value="NZ_JBHSVH010000002.1"/>
</dbReference>
<dbReference type="EMBL" id="JBHTAJ010000004">
    <property type="protein sequence ID" value="MFC7178487.1"/>
    <property type="molecule type" value="Genomic_DNA"/>
</dbReference>
<sequence length="171" mass="18966">MTDTHEREGVPALRAALADAARIEVHPLDVEDACRQYAEDDYQVTDRLREFLAAWGELTVTWQFRERDVVLTTAVEQTLESAHATPRNLGIFARRLGQEVAIVGTAFVTEEAVLLAENGDILLVGDVGFQRVANGFGEAIRRLVAADYDRTFFWPDPPKAAEGPGDTPRQD</sequence>
<dbReference type="InterPro" id="IPR025850">
    <property type="entry name" value="SUKH-3"/>
</dbReference>
<proteinExistence type="predicted"/>
<reference evidence="2" key="1">
    <citation type="journal article" date="2019" name="Int. J. Syst. Evol. Microbiol.">
        <title>The Global Catalogue of Microorganisms (GCM) 10K type strain sequencing project: providing services to taxonomists for standard genome sequencing and annotation.</title>
        <authorList>
            <consortium name="The Broad Institute Genomics Platform"/>
            <consortium name="The Broad Institute Genome Sequencing Center for Infectious Disease"/>
            <person name="Wu L."/>
            <person name="Ma J."/>
        </authorList>
    </citation>
    <scope>NUCLEOTIDE SEQUENCE [LARGE SCALE GENOMIC DNA]</scope>
    <source>
        <strain evidence="2">CGMCC 1.12859</strain>
    </source>
</reference>
<gene>
    <name evidence="1" type="ORF">ACFQMG_02790</name>
</gene>
<organism evidence="1 2">
    <name type="scientific">Kitasatospora paranensis</name>
    <dbReference type="NCBI Taxonomy" id="258053"/>
    <lineage>
        <taxon>Bacteria</taxon>
        <taxon>Bacillati</taxon>
        <taxon>Actinomycetota</taxon>
        <taxon>Actinomycetes</taxon>
        <taxon>Kitasatosporales</taxon>
        <taxon>Streptomycetaceae</taxon>
        <taxon>Kitasatospora</taxon>
    </lineage>
</organism>
<keyword evidence="2" id="KW-1185">Reference proteome</keyword>
<name>A0ABW2FR37_9ACTN</name>
<dbReference type="Pfam" id="PF14433">
    <property type="entry name" value="SUKH-3"/>
    <property type="match status" value="1"/>
</dbReference>
<protein>
    <submittedName>
        <fullName evidence="1">SUKH-3 domain-containing protein</fullName>
    </submittedName>
</protein>
<evidence type="ECO:0000313" key="1">
    <source>
        <dbReference type="EMBL" id="MFC7178487.1"/>
    </source>
</evidence>
<accession>A0ABW2FR37</accession>
<comment type="caution">
    <text evidence="1">The sequence shown here is derived from an EMBL/GenBank/DDBJ whole genome shotgun (WGS) entry which is preliminary data.</text>
</comment>
<dbReference type="Proteomes" id="UP001596435">
    <property type="component" value="Unassembled WGS sequence"/>
</dbReference>
<evidence type="ECO:0000313" key="2">
    <source>
        <dbReference type="Proteomes" id="UP001596435"/>
    </source>
</evidence>